<feature type="transmembrane region" description="Helical" evidence="1">
    <location>
        <begin position="38"/>
        <end position="56"/>
    </location>
</feature>
<evidence type="ECO:0000313" key="3">
    <source>
        <dbReference type="Proteomes" id="UP000766904"/>
    </source>
</evidence>
<keyword evidence="1" id="KW-0812">Transmembrane</keyword>
<feature type="transmembrane region" description="Helical" evidence="1">
    <location>
        <begin position="7"/>
        <end position="26"/>
    </location>
</feature>
<feature type="transmembrane region" description="Helical" evidence="1">
    <location>
        <begin position="91"/>
        <end position="110"/>
    </location>
</feature>
<protein>
    <submittedName>
        <fullName evidence="2">Uncharacterized protein</fullName>
    </submittedName>
</protein>
<dbReference type="AlphaFoldDB" id="A0A8J8Q3Y6"/>
<accession>A0A8J8Q3Y6</accession>
<keyword evidence="1" id="KW-0472">Membrane</keyword>
<evidence type="ECO:0000256" key="1">
    <source>
        <dbReference type="SAM" id="Phobius"/>
    </source>
</evidence>
<sequence>MLSRENRTILASFGIFVLALAGVALLEGTLGVPAGDGPIAALAFAVAIVLPQLYLARADPEVASRTRLRVAAVLAGLFALGFVAAPTGMPSLLLFGVAGLALLAACWSEIRAAYRESIANGDAAS</sequence>
<evidence type="ECO:0000313" key="2">
    <source>
        <dbReference type="EMBL" id="TYL40016.1"/>
    </source>
</evidence>
<gene>
    <name evidence="2" type="ORF">CV102_00070</name>
</gene>
<dbReference type="Proteomes" id="UP000766904">
    <property type="component" value="Unassembled WGS sequence"/>
</dbReference>
<organism evidence="2 3">
    <name type="scientific">Natronococcus pandeyae</name>
    <dbReference type="NCBI Taxonomy" id="2055836"/>
    <lineage>
        <taxon>Archaea</taxon>
        <taxon>Methanobacteriati</taxon>
        <taxon>Methanobacteriota</taxon>
        <taxon>Stenosarchaea group</taxon>
        <taxon>Halobacteria</taxon>
        <taxon>Halobacteriales</taxon>
        <taxon>Natrialbaceae</taxon>
        <taxon>Natronococcus</taxon>
    </lineage>
</organism>
<proteinExistence type="predicted"/>
<keyword evidence="1" id="KW-1133">Transmembrane helix</keyword>
<feature type="transmembrane region" description="Helical" evidence="1">
    <location>
        <begin position="68"/>
        <end position="85"/>
    </location>
</feature>
<dbReference type="RefSeq" id="WP_148855582.1">
    <property type="nucleotide sequence ID" value="NZ_PHNJ01000001.1"/>
</dbReference>
<dbReference type="EMBL" id="PHNJ01000001">
    <property type="protein sequence ID" value="TYL40016.1"/>
    <property type="molecule type" value="Genomic_DNA"/>
</dbReference>
<comment type="caution">
    <text evidence="2">The sequence shown here is derived from an EMBL/GenBank/DDBJ whole genome shotgun (WGS) entry which is preliminary data.</text>
</comment>
<name>A0A8J8Q3Y6_9EURY</name>
<reference evidence="2" key="1">
    <citation type="submission" date="2017-11" db="EMBL/GenBank/DDBJ databases">
        <authorList>
            <person name="Kajale S.C."/>
            <person name="Sharma A."/>
        </authorList>
    </citation>
    <scope>NUCLEOTIDE SEQUENCE</scope>
    <source>
        <strain evidence="2">LS1_42</strain>
    </source>
</reference>
<keyword evidence="3" id="KW-1185">Reference proteome</keyword>